<dbReference type="Proteomes" id="UP001163064">
    <property type="component" value="Unassembled WGS sequence"/>
</dbReference>
<proteinExistence type="predicted"/>
<dbReference type="Pfam" id="PF19450">
    <property type="entry name" value="DUF5988"/>
    <property type="match status" value="1"/>
</dbReference>
<keyword evidence="2" id="KW-1185">Reference proteome</keyword>
<sequence length="73" mass="8282">MSETENMTGKALLEGGPLDLAERVVPVASPGADVKVQHRNGYEHFRPTQRRAETEDGEELPVYEWWERTEMPG</sequence>
<evidence type="ECO:0000313" key="2">
    <source>
        <dbReference type="Proteomes" id="UP001163064"/>
    </source>
</evidence>
<dbReference type="EMBL" id="JAPHNL010000124">
    <property type="protein sequence ID" value="MCX3060795.1"/>
    <property type="molecule type" value="Genomic_DNA"/>
</dbReference>
<organism evidence="1 2">
    <name type="scientific">Streptomyces beihaiensis</name>
    <dbReference type="NCBI Taxonomy" id="2984495"/>
    <lineage>
        <taxon>Bacteria</taxon>
        <taxon>Bacillati</taxon>
        <taxon>Actinomycetota</taxon>
        <taxon>Actinomycetes</taxon>
        <taxon>Kitasatosporales</taxon>
        <taxon>Streptomycetaceae</taxon>
        <taxon>Streptomyces</taxon>
    </lineage>
</organism>
<evidence type="ECO:0000313" key="1">
    <source>
        <dbReference type="EMBL" id="MCX3060795.1"/>
    </source>
</evidence>
<protein>
    <submittedName>
        <fullName evidence="1">DUF5988 family protein</fullName>
    </submittedName>
</protein>
<reference evidence="1" key="1">
    <citation type="submission" date="2022-10" db="EMBL/GenBank/DDBJ databases">
        <title>Streptomyces beihaiensis sp. nov., a chitin degrading actinobacterium, isolated from shrimp pond soil.</title>
        <authorList>
            <person name="Xie J."/>
            <person name="Shen N."/>
        </authorList>
    </citation>
    <scope>NUCLEOTIDE SEQUENCE</scope>
    <source>
        <strain evidence="1">GXMU-J5</strain>
    </source>
</reference>
<accession>A0ABT3TVI2</accession>
<gene>
    <name evidence="1" type="ORF">OFY01_13685</name>
</gene>
<dbReference type="RefSeq" id="WP_266599651.1">
    <property type="nucleotide sequence ID" value="NZ_JAPHNL010000124.1"/>
</dbReference>
<name>A0ABT3TVI2_9ACTN</name>
<comment type="caution">
    <text evidence="1">The sequence shown here is derived from an EMBL/GenBank/DDBJ whole genome shotgun (WGS) entry which is preliminary data.</text>
</comment>
<dbReference type="InterPro" id="IPR046030">
    <property type="entry name" value="DUF5988"/>
</dbReference>